<protein>
    <recommendedName>
        <fullName evidence="2">DUF4062 domain-containing protein</fullName>
    </recommendedName>
</protein>
<proteinExistence type="predicted"/>
<dbReference type="AlphaFoldDB" id="A0A5C6A8V4"/>
<evidence type="ECO:0000313" key="3">
    <source>
        <dbReference type="EMBL" id="TWT95758.1"/>
    </source>
</evidence>
<evidence type="ECO:0000259" key="2">
    <source>
        <dbReference type="Pfam" id="PF13271"/>
    </source>
</evidence>
<reference evidence="3 4" key="1">
    <citation type="submission" date="2019-02" db="EMBL/GenBank/DDBJ databases">
        <title>Deep-cultivation of Planctomycetes and their phenomic and genomic characterization uncovers novel biology.</title>
        <authorList>
            <person name="Wiegand S."/>
            <person name="Jogler M."/>
            <person name="Boedeker C."/>
            <person name="Pinto D."/>
            <person name="Vollmers J."/>
            <person name="Rivas-Marin E."/>
            <person name="Kohn T."/>
            <person name="Peeters S.H."/>
            <person name="Heuer A."/>
            <person name="Rast P."/>
            <person name="Oberbeckmann S."/>
            <person name="Bunk B."/>
            <person name="Jeske O."/>
            <person name="Meyerdierks A."/>
            <person name="Storesund J.E."/>
            <person name="Kallscheuer N."/>
            <person name="Luecker S."/>
            <person name="Lage O.M."/>
            <person name="Pohl T."/>
            <person name="Merkel B.J."/>
            <person name="Hornburger P."/>
            <person name="Mueller R.-W."/>
            <person name="Bruemmer F."/>
            <person name="Labrenz M."/>
            <person name="Spormann A.M."/>
            <person name="Op Den Camp H."/>
            <person name="Overmann J."/>
            <person name="Amann R."/>
            <person name="Jetten M.S.M."/>
            <person name="Mascher T."/>
            <person name="Medema M.H."/>
            <person name="Devos D.P."/>
            <person name="Kaster A.-K."/>
            <person name="Ovreas L."/>
            <person name="Rohde M."/>
            <person name="Galperin M.Y."/>
            <person name="Jogler C."/>
        </authorList>
    </citation>
    <scope>NUCLEOTIDE SEQUENCE [LARGE SCALE GENOMIC DNA]</scope>
    <source>
        <strain evidence="3 4">Pla100</strain>
    </source>
</reference>
<keyword evidence="4" id="KW-1185">Reference proteome</keyword>
<sequence>MDKRYQVFVSSTFADLKDERQRVTQTLMEMDCIPAGMELFPALDEEQWEFIKRVIDDCDYYILIIGGRYGSLTADGISYTEKEYDYAISIGLKVMAFVHERPDDIPVGKSDINADLRQKLEDFRSKVTCNRLVKFWTKANELPGMVALSLSKTIKTYPAIGWVRADNIANEEVLSDVNDLRKENDRLRSKLRELENQEPPESLNLAGLDEPFEFQVTWYRSGEYARRYYESLTATWSDIFAALAPSLVEHPNDEKANGTIASGMYRRLKEQDSSPTGIKVVTDDFETMRVQLTTLGLIDVNYNQSTRGSMALFWTITRKGQQLLLSLRTVKSNK</sequence>
<evidence type="ECO:0000313" key="4">
    <source>
        <dbReference type="Proteomes" id="UP000316213"/>
    </source>
</evidence>
<dbReference type="Proteomes" id="UP000316213">
    <property type="component" value="Unassembled WGS sequence"/>
</dbReference>
<organism evidence="3 4">
    <name type="scientific">Neorhodopirellula pilleata</name>
    <dbReference type="NCBI Taxonomy" id="2714738"/>
    <lineage>
        <taxon>Bacteria</taxon>
        <taxon>Pseudomonadati</taxon>
        <taxon>Planctomycetota</taxon>
        <taxon>Planctomycetia</taxon>
        <taxon>Pirellulales</taxon>
        <taxon>Pirellulaceae</taxon>
        <taxon>Neorhodopirellula</taxon>
    </lineage>
</organism>
<dbReference type="Pfam" id="PF13271">
    <property type="entry name" value="DUF4062"/>
    <property type="match status" value="1"/>
</dbReference>
<evidence type="ECO:0000256" key="1">
    <source>
        <dbReference type="SAM" id="Coils"/>
    </source>
</evidence>
<dbReference type="OrthoDB" id="72299at2"/>
<dbReference type="InterPro" id="IPR025139">
    <property type="entry name" value="DUF4062"/>
</dbReference>
<feature type="coiled-coil region" evidence="1">
    <location>
        <begin position="170"/>
        <end position="197"/>
    </location>
</feature>
<name>A0A5C6A8V4_9BACT</name>
<accession>A0A5C6A8V4</accession>
<gene>
    <name evidence="3" type="ORF">Pla100_34000</name>
</gene>
<feature type="domain" description="DUF4062" evidence="2">
    <location>
        <begin position="6"/>
        <end position="87"/>
    </location>
</feature>
<keyword evidence="1" id="KW-0175">Coiled coil</keyword>
<dbReference type="EMBL" id="SJPM01000006">
    <property type="protein sequence ID" value="TWT95758.1"/>
    <property type="molecule type" value="Genomic_DNA"/>
</dbReference>
<comment type="caution">
    <text evidence="3">The sequence shown here is derived from an EMBL/GenBank/DDBJ whole genome shotgun (WGS) entry which is preliminary data.</text>
</comment>